<dbReference type="EMBL" id="CP001088">
    <property type="protein sequence ID" value="ACN18053.1"/>
    <property type="molecule type" value="Genomic_DNA"/>
</dbReference>
<name>C0QMQ9_DESAH</name>
<feature type="signal peptide" evidence="1">
    <location>
        <begin position="1"/>
        <end position="24"/>
    </location>
</feature>
<evidence type="ECO:0000256" key="1">
    <source>
        <dbReference type="SAM" id="SignalP"/>
    </source>
</evidence>
<evidence type="ECO:0008006" key="4">
    <source>
        <dbReference type="Google" id="ProtNLM"/>
    </source>
</evidence>
<gene>
    <name evidence="2" type="ORF">HRM2_p00590</name>
</gene>
<feature type="chain" id="PRO_5002900666" description="Lipoprotein" evidence="1">
    <location>
        <begin position="25"/>
        <end position="202"/>
    </location>
</feature>
<evidence type="ECO:0000313" key="3">
    <source>
        <dbReference type="Proteomes" id="UP000000442"/>
    </source>
</evidence>
<dbReference type="HOGENOM" id="CLU_1352795_0_0_7"/>
<dbReference type="OrthoDB" id="6628966at2"/>
<reference evidence="2 3" key="1">
    <citation type="journal article" date="2009" name="Environ. Microbiol.">
        <title>Genome sequence of Desulfobacterium autotrophicum HRM2, a marine sulfate reducer oxidizing organic carbon completely to carbon dioxide.</title>
        <authorList>
            <person name="Strittmatter A.W."/>
            <person name="Liesegang H."/>
            <person name="Rabus R."/>
            <person name="Decker I."/>
            <person name="Amann J."/>
            <person name="Andres S."/>
            <person name="Henne A."/>
            <person name="Fricke W.F."/>
            <person name="Martinez-Arias R."/>
            <person name="Bartels D."/>
            <person name="Goesmann A."/>
            <person name="Krause L."/>
            <person name="Puehler A."/>
            <person name="Klenk H.P."/>
            <person name="Richter M."/>
            <person name="Schuler M."/>
            <person name="Gloeckner F.O."/>
            <person name="Meyerdierks A."/>
            <person name="Gottschalk G."/>
            <person name="Amann R."/>
        </authorList>
    </citation>
    <scope>NUCLEOTIDE SEQUENCE [LARGE SCALE GENOMIC DNA]</scope>
    <source>
        <strain evidence="3">ATCC 43914 / DSM 3382 / HRM2</strain>
        <plasmid evidence="3">Plasmid pHRM2a</plasmid>
    </source>
</reference>
<proteinExistence type="predicted"/>
<accession>C0QMQ9</accession>
<dbReference type="KEGG" id="dat:HRM2_p00590"/>
<dbReference type="AlphaFoldDB" id="C0QMQ9"/>
<evidence type="ECO:0000313" key="2">
    <source>
        <dbReference type="EMBL" id="ACN18053.1"/>
    </source>
</evidence>
<keyword evidence="1" id="KW-0732">Signal</keyword>
<keyword evidence="3" id="KW-1185">Reference proteome</keyword>
<organism evidence="2 3">
    <name type="scientific">Desulforapulum autotrophicum (strain ATCC 43914 / DSM 3382 / VKM B-1955 / HRM2)</name>
    <name type="common">Desulfobacterium autotrophicum</name>
    <dbReference type="NCBI Taxonomy" id="177437"/>
    <lineage>
        <taxon>Bacteria</taxon>
        <taxon>Pseudomonadati</taxon>
        <taxon>Thermodesulfobacteriota</taxon>
        <taxon>Desulfobacteria</taxon>
        <taxon>Desulfobacterales</taxon>
        <taxon>Desulfobacteraceae</taxon>
        <taxon>Desulforapulum</taxon>
    </lineage>
</organism>
<dbReference type="RefSeq" id="WP_012663342.1">
    <property type="nucleotide sequence ID" value="NC_012109.1"/>
</dbReference>
<geneLocation type="plasmid" evidence="2 3">
    <name>pHRM2a</name>
</geneLocation>
<dbReference type="PROSITE" id="PS51257">
    <property type="entry name" value="PROKAR_LIPOPROTEIN"/>
    <property type="match status" value="1"/>
</dbReference>
<dbReference type="Proteomes" id="UP000000442">
    <property type="component" value="Plasmid pHRM2a"/>
</dbReference>
<sequence length="202" mass="21289">MKVLTLPLVIAVAFLIGCSDSSHNPPPIDSVATEAAVAADAAEAAATPQPEKPAIRVGWSPNDACSFLNPILVTRGYKHDFEDEYHCSSPYKDIGASSAGLPNNLAYYVTGTSNVADTVKLVLNYNQPASASAATKELAAASRTLALKATGNEIPANVLSAISAGRAAVETSGEFTHEVKRDNWPTGRGYETHYIVTKSVER</sequence>
<keyword evidence="2" id="KW-0614">Plasmid</keyword>
<protein>
    <recommendedName>
        <fullName evidence="4">Lipoprotein</fullName>
    </recommendedName>
</protein>